<organism evidence="7 8">
    <name type="scientific">Lolium multiflorum</name>
    <name type="common">Italian ryegrass</name>
    <name type="synonym">Lolium perenne subsp. multiflorum</name>
    <dbReference type="NCBI Taxonomy" id="4521"/>
    <lineage>
        <taxon>Eukaryota</taxon>
        <taxon>Viridiplantae</taxon>
        <taxon>Streptophyta</taxon>
        <taxon>Embryophyta</taxon>
        <taxon>Tracheophyta</taxon>
        <taxon>Spermatophyta</taxon>
        <taxon>Magnoliopsida</taxon>
        <taxon>Liliopsida</taxon>
        <taxon>Poales</taxon>
        <taxon>Poaceae</taxon>
        <taxon>BOP clade</taxon>
        <taxon>Pooideae</taxon>
        <taxon>Poodae</taxon>
        <taxon>Poeae</taxon>
        <taxon>Poeae Chloroplast Group 2 (Poeae type)</taxon>
        <taxon>Loliodinae</taxon>
        <taxon>Loliinae</taxon>
        <taxon>Lolium</taxon>
    </lineage>
</organism>
<evidence type="ECO:0000256" key="2">
    <source>
        <dbReference type="ARBA" id="ARBA00022734"/>
    </source>
</evidence>
<dbReference type="InterPro" id="IPR001938">
    <property type="entry name" value="Thaumatin"/>
</dbReference>
<evidence type="ECO:0000313" key="8">
    <source>
        <dbReference type="Proteomes" id="UP001231189"/>
    </source>
</evidence>
<dbReference type="PROSITE" id="PS50011">
    <property type="entry name" value="PROTEIN_KINASE_DOM"/>
    <property type="match status" value="1"/>
</dbReference>
<evidence type="ECO:0000256" key="5">
    <source>
        <dbReference type="SAM" id="SignalP"/>
    </source>
</evidence>
<feature type="chain" id="PRO_5042209179" description="Protein kinase domain-containing protein" evidence="5">
    <location>
        <begin position="28"/>
        <end position="419"/>
    </location>
</feature>
<reference evidence="7" key="1">
    <citation type="submission" date="2023-07" db="EMBL/GenBank/DDBJ databases">
        <title>A chromosome-level genome assembly of Lolium multiflorum.</title>
        <authorList>
            <person name="Chen Y."/>
            <person name="Copetti D."/>
            <person name="Kolliker R."/>
            <person name="Studer B."/>
        </authorList>
    </citation>
    <scope>NUCLEOTIDE SEQUENCE</scope>
    <source>
        <strain evidence="7">02402/16</strain>
        <tissue evidence="7">Leaf</tissue>
    </source>
</reference>
<name>A0AAD8WIH5_LOLMU</name>
<gene>
    <name evidence="7" type="ORF">QYE76_052036</name>
</gene>
<dbReference type="Pfam" id="PF00069">
    <property type="entry name" value="Pkinase"/>
    <property type="match status" value="1"/>
</dbReference>
<keyword evidence="1 5" id="KW-0732">Signal</keyword>
<feature type="compositionally biased region" description="Basic and acidic residues" evidence="4">
    <location>
        <begin position="275"/>
        <end position="286"/>
    </location>
</feature>
<keyword evidence="3" id="KW-0611">Plant defense</keyword>
<comment type="caution">
    <text evidence="7">The sequence shown here is derived from an EMBL/GenBank/DDBJ whole genome shotgun (WGS) entry which is preliminary data.</text>
</comment>
<dbReference type="InterPro" id="IPR051343">
    <property type="entry name" value="G-type_lectin_kinases/EP1-like"/>
</dbReference>
<dbReference type="SMART" id="SM00205">
    <property type="entry name" value="THN"/>
    <property type="match status" value="1"/>
</dbReference>
<dbReference type="GO" id="GO:0005524">
    <property type="term" value="F:ATP binding"/>
    <property type="evidence" value="ECO:0007669"/>
    <property type="project" value="InterPro"/>
</dbReference>
<evidence type="ECO:0000313" key="7">
    <source>
        <dbReference type="EMBL" id="KAK1663877.1"/>
    </source>
</evidence>
<evidence type="ECO:0000256" key="4">
    <source>
        <dbReference type="SAM" id="MobiDB-lite"/>
    </source>
</evidence>
<dbReference type="EMBL" id="JAUUTY010000003">
    <property type="protein sequence ID" value="KAK1663877.1"/>
    <property type="molecule type" value="Genomic_DNA"/>
</dbReference>
<sequence length="419" mass="44643">MGILLSPCHLHLLLLLLPLILLPVVSADSDSVTLNITNQCSYTVWPAAMPMGGGMRLDPGKTWTLNVSSTITREGVCGHARDAHSTKKATGRARQLESERWYVGAAAPEGGGLGGRAGRDGAEVKGRPGCSKGPAVQPTTSQCPSELKAPGDCNSAYGDFNAKLSDFGLCKLIDRDMSQVVTRMRGTPGYLAPEWLTSHITEKADVNSFGIVVMEIVSGRKNLDTSRSGESLHLITLLEEKAVPDKGEQGGAGHGRAERGWSDVGRAGEAGAGDGHGREERGRGGVERGQAGEAGAAPALGTAEQREDGAASGEGRRERSGQRLAWPRPNGRETTRKTGGRQFPSLSEREISESSPIGLHESIVVEGLADYLYSLGTQHGHTRLPLFLVAFYVSVHHDLIASIIDNRRLHRHVSLFADV</sequence>
<dbReference type="GO" id="GO:0006952">
    <property type="term" value="P:defense response"/>
    <property type="evidence" value="ECO:0007669"/>
    <property type="project" value="UniProtKB-KW"/>
</dbReference>
<feature type="compositionally biased region" description="Basic and acidic residues" evidence="4">
    <location>
        <begin position="304"/>
        <end position="321"/>
    </location>
</feature>
<dbReference type="InterPro" id="IPR000719">
    <property type="entry name" value="Prot_kinase_dom"/>
</dbReference>
<dbReference type="SUPFAM" id="SSF56112">
    <property type="entry name" value="Protein kinase-like (PK-like)"/>
    <property type="match status" value="1"/>
</dbReference>
<evidence type="ECO:0000259" key="6">
    <source>
        <dbReference type="PROSITE" id="PS50011"/>
    </source>
</evidence>
<feature type="domain" description="Protein kinase" evidence="6">
    <location>
        <begin position="1"/>
        <end position="400"/>
    </location>
</feature>
<feature type="compositionally biased region" description="Basic and acidic residues" evidence="4">
    <location>
        <begin position="117"/>
        <end position="126"/>
    </location>
</feature>
<keyword evidence="2" id="KW-0430">Lectin</keyword>
<accession>A0AAD8WIH5</accession>
<dbReference type="PANTHER" id="PTHR47976:SF9">
    <property type="entry name" value="OS01G0113650 PROTEIN"/>
    <property type="match status" value="1"/>
</dbReference>
<dbReference type="PANTHER" id="PTHR47976">
    <property type="entry name" value="G-TYPE LECTIN S-RECEPTOR-LIKE SERINE/THREONINE-PROTEIN KINASE SD2-5"/>
    <property type="match status" value="1"/>
</dbReference>
<protein>
    <recommendedName>
        <fullName evidence="6">Protein kinase domain-containing protein</fullName>
    </recommendedName>
</protein>
<feature type="signal peptide" evidence="5">
    <location>
        <begin position="1"/>
        <end position="27"/>
    </location>
</feature>
<dbReference type="GO" id="GO:0004672">
    <property type="term" value="F:protein kinase activity"/>
    <property type="evidence" value="ECO:0007669"/>
    <property type="project" value="InterPro"/>
</dbReference>
<dbReference type="InterPro" id="IPR011009">
    <property type="entry name" value="Kinase-like_dom_sf"/>
</dbReference>
<dbReference type="Gene3D" id="2.60.110.10">
    <property type="entry name" value="Thaumatin"/>
    <property type="match status" value="1"/>
</dbReference>
<evidence type="ECO:0000256" key="3">
    <source>
        <dbReference type="ARBA" id="ARBA00022821"/>
    </source>
</evidence>
<dbReference type="AlphaFoldDB" id="A0AAD8WIH5"/>
<dbReference type="Proteomes" id="UP001231189">
    <property type="component" value="Unassembled WGS sequence"/>
</dbReference>
<feature type="compositionally biased region" description="Low complexity" evidence="4">
    <location>
        <begin position="288"/>
        <end position="303"/>
    </location>
</feature>
<proteinExistence type="predicted"/>
<dbReference type="SUPFAM" id="SSF49870">
    <property type="entry name" value="Osmotin, thaumatin-like protein"/>
    <property type="match status" value="1"/>
</dbReference>
<feature type="region of interest" description="Disordered" evidence="4">
    <location>
        <begin position="112"/>
        <end position="143"/>
    </location>
</feature>
<keyword evidence="8" id="KW-1185">Reference proteome</keyword>
<evidence type="ECO:0000256" key="1">
    <source>
        <dbReference type="ARBA" id="ARBA00022729"/>
    </source>
</evidence>
<dbReference type="PROSITE" id="PS51367">
    <property type="entry name" value="THAUMATIN_2"/>
    <property type="match status" value="1"/>
</dbReference>
<dbReference type="Gene3D" id="1.10.510.10">
    <property type="entry name" value="Transferase(Phosphotransferase) domain 1"/>
    <property type="match status" value="1"/>
</dbReference>
<dbReference type="InterPro" id="IPR037176">
    <property type="entry name" value="Osmotin/thaumatin-like_sf"/>
</dbReference>
<feature type="region of interest" description="Disordered" evidence="4">
    <location>
        <begin position="243"/>
        <end position="354"/>
    </location>
</feature>